<organism evidence="2 3">
    <name type="scientific">Sinorhizobium garamanticum</name>
    <dbReference type="NCBI Taxonomy" id="680247"/>
    <lineage>
        <taxon>Bacteria</taxon>
        <taxon>Pseudomonadati</taxon>
        <taxon>Pseudomonadota</taxon>
        <taxon>Alphaproteobacteria</taxon>
        <taxon>Hyphomicrobiales</taxon>
        <taxon>Rhizobiaceae</taxon>
        <taxon>Sinorhizobium/Ensifer group</taxon>
        <taxon>Sinorhizobium</taxon>
    </lineage>
</organism>
<name>A0ABY8DEX2_9HYPH</name>
<reference evidence="2 3" key="1">
    <citation type="submission" date="2023-03" db="EMBL/GenBank/DDBJ databases">
        <authorList>
            <person name="Kaur S."/>
            <person name="Espinosa-Saiz D."/>
            <person name="Velazquez E."/>
            <person name="Menendez E."/>
            <person name="diCenzo G.C."/>
        </authorList>
    </citation>
    <scope>NUCLEOTIDE SEQUENCE [LARGE SCALE GENOMIC DNA]</scope>
    <source>
        <strain evidence="2 3">LMG 24692</strain>
    </source>
</reference>
<dbReference type="RefSeq" id="WP_280661421.1">
    <property type="nucleotide sequence ID" value="NZ_CP120373.1"/>
</dbReference>
<keyword evidence="3" id="KW-1185">Reference proteome</keyword>
<dbReference type="Proteomes" id="UP001229355">
    <property type="component" value="Chromosome 1"/>
</dbReference>
<feature type="chain" id="PRO_5046330292" evidence="1">
    <location>
        <begin position="24"/>
        <end position="168"/>
    </location>
</feature>
<gene>
    <name evidence="2" type="ORF">PZN02_001483</name>
</gene>
<proteinExistence type="predicted"/>
<dbReference type="EMBL" id="CP120373">
    <property type="protein sequence ID" value="WEX89439.1"/>
    <property type="molecule type" value="Genomic_DNA"/>
</dbReference>
<keyword evidence="1" id="KW-0732">Signal</keyword>
<evidence type="ECO:0000313" key="2">
    <source>
        <dbReference type="EMBL" id="WEX89439.1"/>
    </source>
</evidence>
<evidence type="ECO:0000256" key="1">
    <source>
        <dbReference type="SAM" id="SignalP"/>
    </source>
</evidence>
<protein>
    <submittedName>
        <fullName evidence="2">Uncharacterized protein</fullName>
    </submittedName>
</protein>
<sequence>MMTGRNALLASLATVLAAAPALADECIQARAIYADPAGSYELRFEPVGSESAVTSNHFKVKFGKTRLSLDGVVMQSGEPLRANGIVMHDCPTGDVTGAELEACTVWEGVIYTVDRAGRIGLLQAEDAPAAEQILLPGFGPSLRTSSAWGEGKANADSSDIFEFKGCAG</sequence>
<accession>A0ABY8DEX2</accession>
<feature type="signal peptide" evidence="1">
    <location>
        <begin position="1"/>
        <end position="23"/>
    </location>
</feature>
<evidence type="ECO:0000313" key="3">
    <source>
        <dbReference type="Proteomes" id="UP001229355"/>
    </source>
</evidence>